<dbReference type="InterPro" id="IPR011764">
    <property type="entry name" value="Biotin_carboxylation_dom"/>
</dbReference>
<reference evidence="16" key="1">
    <citation type="submission" date="2010-11" db="EMBL/GenBank/DDBJ databases">
        <title>Genome sequence of Helicobacter pylori strain India7.</title>
        <authorList>
            <person name="Kersulyte D."/>
            <person name="Mukhopadhyay A."/>
            <person name="Choudhury A."/>
            <person name="Nair G.B."/>
            <person name="Berg D.E."/>
        </authorList>
    </citation>
    <scope>NUCLEOTIDE SEQUENCE [LARGE SCALE GENOMIC DNA]</scope>
    <source>
        <strain evidence="16">India7</strain>
    </source>
</reference>
<dbReference type="InterPro" id="IPR051602">
    <property type="entry name" value="ACC_Biotin_Carboxylase"/>
</dbReference>
<evidence type="ECO:0000256" key="12">
    <source>
        <dbReference type="RuleBase" id="RU365063"/>
    </source>
</evidence>
<organism evidence="15 16">
    <name type="scientific">Helicobacter pylori (strain India7)</name>
    <dbReference type="NCBI Taxonomy" id="907238"/>
    <lineage>
        <taxon>Bacteria</taxon>
        <taxon>Pseudomonadati</taxon>
        <taxon>Campylobacterota</taxon>
        <taxon>Epsilonproteobacteria</taxon>
        <taxon>Campylobacterales</taxon>
        <taxon>Helicobacteraceae</taxon>
        <taxon>Helicobacter</taxon>
    </lineage>
</organism>
<evidence type="ECO:0000256" key="2">
    <source>
        <dbReference type="ARBA" id="ARBA00004956"/>
    </source>
</evidence>
<dbReference type="GO" id="GO:0006633">
    <property type="term" value="P:fatty acid biosynthetic process"/>
    <property type="evidence" value="ECO:0007669"/>
    <property type="project" value="UniProtKB-KW"/>
</dbReference>
<dbReference type="PANTHER" id="PTHR48095">
    <property type="entry name" value="PYRUVATE CARBOXYLASE SUBUNIT A"/>
    <property type="match status" value="1"/>
</dbReference>
<evidence type="ECO:0000256" key="9">
    <source>
        <dbReference type="ARBA" id="ARBA00022842"/>
    </source>
</evidence>
<keyword evidence="12" id="KW-0444">Lipid biosynthesis</keyword>
<dbReference type="PROSITE" id="PS00867">
    <property type="entry name" value="CPSASE_2"/>
    <property type="match status" value="1"/>
</dbReference>
<evidence type="ECO:0000259" key="14">
    <source>
        <dbReference type="PROSITE" id="PS50979"/>
    </source>
</evidence>
<comment type="catalytic activity">
    <reaction evidence="10 12">
        <text>N(6)-biotinyl-L-lysyl-[protein] + hydrogencarbonate + ATP = N(6)-carboxybiotinyl-L-lysyl-[protein] + ADP + phosphate + H(+)</text>
        <dbReference type="Rhea" id="RHEA:13501"/>
        <dbReference type="Rhea" id="RHEA-COMP:10505"/>
        <dbReference type="Rhea" id="RHEA-COMP:10506"/>
        <dbReference type="ChEBI" id="CHEBI:15378"/>
        <dbReference type="ChEBI" id="CHEBI:17544"/>
        <dbReference type="ChEBI" id="CHEBI:30616"/>
        <dbReference type="ChEBI" id="CHEBI:43474"/>
        <dbReference type="ChEBI" id="CHEBI:83144"/>
        <dbReference type="ChEBI" id="CHEBI:83145"/>
        <dbReference type="ChEBI" id="CHEBI:456216"/>
        <dbReference type="EC" id="6.3.4.14"/>
    </reaction>
</comment>
<feature type="domain" description="Biotin carboxylation" evidence="14">
    <location>
        <begin position="15"/>
        <end position="458"/>
    </location>
</feature>
<dbReference type="InterPro" id="IPR011054">
    <property type="entry name" value="Rudment_hybrid_motif"/>
</dbReference>
<evidence type="ECO:0000256" key="7">
    <source>
        <dbReference type="ARBA" id="ARBA00022741"/>
    </source>
</evidence>
<dbReference type="Gene3D" id="3.30.470.20">
    <property type="entry name" value="ATP-grasp fold, B domain"/>
    <property type="match status" value="1"/>
</dbReference>
<comment type="function">
    <text evidence="1 12">This protein is a component of the acetyl coenzyme A carboxylase complex; first, biotin carboxylase catalyzes the carboxylation of the carrier protein and then the transcarboxylase transfers the carboxyl group to form malonyl-CoA.</text>
</comment>
<evidence type="ECO:0000313" key="16">
    <source>
        <dbReference type="Proteomes" id="UP000009059"/>
    </source>
</evidence>
<feature type="domain" description="ATP-grasp" evidence="13">
    <location>
        <begin position="134"/>
        <end position="332"/>
    </location>
</feature>
<proteinExistence type="predicted"/>
<dbReference type="Pfam" id="PF02786">
    <property type="entry name" value="CPSase_L_D2"/>
    <property type="match status" value="1"/>
</dbReference>
<dbReference type="InterPro" id="IPR005481">
    <property type="entry name" value="BC-like_N"/>
</dbReference>
<dbReference type="Proteomes" id="UP000009059">
    <property type="component" value="Chromosome"/>
</dbReference>
<dbReference type="PROSITE" id="PS50979">
    <property type="entry name" value="BC"/>
    <property type="match status" value="1"/>
</dbReference>
<evidence type="ECO:0000313" key="15">
    <source>
        <dbReference type="EMBL" id="ADU80272.1"/>
    </source>
</evidence>
<accession>E8QH10</accession>
<comment type="pathway">
    <text evidence="2 12">Lipid metabolism; malonyl-CoA biosynthesis; malonyl-CoA from acetyl-CoA: step 1/1.</text>
</comment>
<dbReference type="GO" id="GO:0004075">
    <property type="term" value="F:biotin carboxylase activity"/>
    <property type="evidence" value="ECO:0007669"/>
    <property type="project" value="UniProtKB-EC"/>
</dbReference>
<evidence type="ECO:0000256" key="4">
    <source>
        <dbReference type="ARBA" id="ARBA00013263"/>
    </source>
</evidence>
<dbReference type="PROSITE" id="PS00866">
    <property type="entry name" value="CPSASE_1"/>
    <property type="match status" value="1"/>
</dbReference>
<dbReference type="SUPFAM" id="SSF51246">
    <property type="entry name" value="Rudiment single hybrid motif"/>
    <property type="match status" value="1"/>
</dbReference>
<evidence type="ECO:0000256" key="3">
    <source>
        <dbReference type="ARBA" id="ARBA00011750"/>
    </source>
</evidence>
<evidence type="ECO:0000256" key="6">
    <source>
        <dbReference type="ARBA" id="ARBA00022723"/>
    </source>
</evidence>
<evidence type="ECO:0000256" key="11">
    <source>
        <dbReference type="PROSITE-ProRule" id="PRU00409"/>
    </source>
</evidence>
<dbReference type="FunFam" id="3.30.1490.20:FF:000018">
    <property type="entry name" value="Biotin carboxylase"/>
    <property type="match status" value="1"/>
</dbReference>
<dbReference type="Pfam" id="PF00289">
    <property type="entry name" value="Biotin_carb_N"/>
    <property type="match status" value="1"/>
</dbReference>
<gene>
    <name evidence="15" type="ordered locus">HPIN_05350</name>
</gene>
<keyword evidence="8 11" id="KW-0067">ATP-binding</keyword>
<dbReference type="InterPro" id="IPR016185">
    <property type="entry name" value="PreATP-grasp_dom_sf"/>
</dbReference>
<dbReference type="HOGENOM" id="CLU_000395_3_2_7"/>
<keyword evidence="12" id="KW-0443">Lipid metabolism</keyword>
<keyword evidence="12" id="KW-0276">Fatty acid metabolism</keyword>
<dbReference type="SMART" id="SM00878">
    <property type="entry name" value="Biotin_carb_C"/>
    <property type="match status" value="1"/>
</dbReference>
<dbReference type="NCBIfam" id="NF006367">
    <property type="entry name" value="PRK08591.1"/>
    <property type="match status" value="1"/>
</dbReference>
<keyword evidence="7 11" id="KW-0547">Nucleotide-binding</keyword>
<dbReference type="EC" id="6.3.4.14" evidence="4 12"/>
<dbReference type="SUPFAM" id="SSF56059">
    <property type="entry name" value="Glutathione synthetase ATP-binding domain-like"/>
    <property type="match status" value="1"/>
</dbReference>
<dbReference type="AlphaFoldDB" id="E8QH10"/>
<dbReference type="EMBL" id="CP002331">
    <property type="protein sequence ID" value="ADU80272.1"/>
    <property type="molecule type" value="Genomic_DNA"/>
</dbReference>
<evidence type="ECO:0000256" key="10">
    <source>
        <dbReference type="ARBA" id="ARBA00048600"/>
    </source>
</evidence>
<sequence length="458" mass="51113">MNKVNKENKKVEKKELSRILIANRGEIALRAIQTIQEMGKESIAIYSIADKDAHYLNTASAKVCIGGEKSSESYLNIPAIISAAELFEADAIFPGYGFLSENQNFVEICSHHSLEFIGPSAKVMALMSDKSKAKSVMKEAGMPVIEGSDGLLKSYQEAEEIADKIGYPVIIKAAAGGGGRGMRVVEDKSKLKNLYLAAETEALSAFGDGSVYLEKFINKPKHIEVQILADKHGNVIHVGERDCSVQRRQQKLIEETPAVVLGESVRKRLLETAIKAAKYIGYVGAGTFEFLLDSNMKDFYFMEMNTRLQVEHTISEMVSGLNLIEWMIKIAQGEELPKQESFSLKGHAIECRITAEDPKKFYPSPGKITEWIAPGGVNVRLDSHAHAHYVVPTHYDSMIGKLIVWGENRERAIAKMKRALKEFKVEGIKTTIPFHLEMLENADFRQAKIHTKYLEENF</sequence>
<dbReference type="PROSITE" id="PS50975">
    <property type="entry name" value="ATP_GRASP"/>
    <property type="match status" value="1"/>
</dbReference>
<dbReference type="PANTHER" id="PTHR48095:SF2">
    <property type="entry name" value="BIOTIN CARBOXYLASE, CHLOROPLASTIC"/>
    <property type="match status" value="1"/>
</dbReference>
<keyword evidence="9" id="KW-0460">Magnesium</keyword>
<evidence type="ECO:0000256" key="1">
    <source>
        <dbReference type="ARBA" id="ARBA00003761"/>
    </source>
</evidence>
<dbReference type="InterPro" id="IPR011761">
    <property type="entry name" value="ATP-grasp"/>
</dbReference>
<comment type="subunit">
    <text evidence="3 12">Acetyl-CoA carboxylase is a heterohexamer of biotin carboxyl carrier protein, biotin carboxylase and the two subunits of carboxyl transferase in a 2:2 complex.</text>
</comment>
<dbReference type="PATRIC" id="fig|907238.3.peg.1067"/>
<name>E8QH10_HELP7</name>
<evidence type="ECO:0000256" key="8">
    <source>
        <dbReference type="ARBA" id="ARBA00022840"/>
    </source>
</evidence>
<dbReference type="UniPathway" id="UPA00655">
    <property type="reaction ID" value="UER00711"/>
</dbReference>
<keyword evidence="5 12" id="KW-0436">Ligase</keyword>
<dbReference type="GO" id="GO:2001295">
    <property type="term" value="P:malonyl-CoA biosynthetic process"/>
    <property type="evidence" value="ECO:0007669"/>
    <property type="project" value="UniProtKB-UniPathway"/>
</dbReference>
<keyword evidence="12" id="KW-0275">Fatty acid biosynthesis</keyword>
<dbReference type="GO" id="GO:0005524">
    <property type="term" value="F:ATP binding"/>
    <property type="evidence" value="ECO:0007669"/>
    <property type="project" value="UniProtKB-UniRule"/>
</dbReference>
<dbReference type="NCBIfam" id="TIGR00514">
    <property type="entry name" value="accC"/>
    <property type="match status" value="1"/>
</dbReference>
<dbReference type="KEGG" id="hpn:HPIN_05350"/>
<evidence type="ECO:0000256" key="5">
    <source>
        <dbReference type="ARBA" id="ARBA00022598"/>
    </source>
</evidence>
<dbReference type="InterPro" id="IPR005479">
    <property type="entry name" value="CPAse_ATP-bd"/>
</dbReference>
<dbReference type="InterPro" id="IPR005482">
    <property type="entry name" value="Biotin_COase_C"/>
</dbReference>
<dbReference type="Pfam" id="PF02785">
    <property type="entry name" value="Biotin_carb_C"/>
    <property type="match status" value="1"/>
</dbReference>
<dbReference type="SUPFAM" id="SSF52440">
    <property type="entry name" value="PreATP-grasp domain"/>
    <property type="match status" value="1"/>
</dbReference>
<dbReference type="InterPro" id="IPR004549">
    <property type="entry name" value="Acetyl_CoA_COase_biotin_COase"/>
</dbReference>
<protein>
    <recommendedName>
        <fullName evidence="4 12">Biotin carboxylase</fullName>
        <ecNumber evidence="4 12">6.3.4.14</ecNumber>
    </recommendedName>
    <alternativeName>
        <fullName evidence="12">Acetyl-coenzyme A carboxylase biotin carboxylase subunit A</fullName>
    </alternativeName>
</protein>
<evidence type="ECO:0000259" key="13">
    <source>
        <dbReference type="PROSITE" id="PS50975"/>
    </source>
</evidence>
<keyword evidence="6" id="KW-0479">Metal-binding</keyword>
<dbReference type="NCBIfam" id="NF006286">
    <property type="entry name" value="PRK08462.1"/>
    <property type="match status" value="1"/>
</dbReference>
<dbReference type="GO" id="GO:0046872">
    <property type="term" value="F:metal ion binding"/>
    <property type="evidence" value="ECO:0007669"/>
    <property type="project" value="UniProtKB-KW"/>
</dbReference>
<keyword evidence="12" id="KW-0092">Biotin</keyword>